<dbReference type="AlphaFoldDB" id="A0A975B2K8"/>
<organism evidence="2 3">
    <name type="scientific">Sulfurimonas aquatica</name>
    <dbReference type="NCBI Taxonomy" id="2672570"/>
    <lineage>
        <taxon>Bacteria</taxon>
        <taxon>Pseudomonadati</taxon>
        <taxon>Campylobacterota</taxon>
        <taxon>Epsilonproteobacteria</taxon>
        <taxon>Campylobacterales</taxon>
        <taxon>Sulfurimonadaceae</taxon>
        <taxon>Sulfurimonas</taxon>
    </lineage>
</organism>
<gene>
    <name evidence="2" type="ORF">GJV85_05670</name>
</gene>
<dbReference type="KEGG" id="saqt:GJV85_05670"/>
<reference evidence="2" key="1">
    <citation type="submission" date="2019-11" db="EMBL/GenBank/DDBJ databases">
        <authorList>
            <person name="Kojima H."/>
        </authorList>
    </citation>
    <scope>NUCLEOTIDE SEQUENCE</scope>
    <source>
        <strain evidence="2">H1576</strain>
    </source>
</reference>
<dbReference type="EMBL" id="CP046072">
    <property type="protein sequence ID" value="QSZ43081.1"/>
    <property type="molecule type" value="Genomic_DNA"/>
</dbReference>
<proteinExistence type="predicted"/>
<name>A0A975B2K8_9BACT</name>
<keyword evidence="3" id="KW-1185">Reference proteome</keyword>
<sequence>MYYYRTNDKKEIDLILEKGSKIFAIVVKSSQSIKIDAFNILLIFKRSHP</sequence>
<reference evidence="2" key="2">
    <citation type="submission" date="2021-04" db="EMBL/GenBank/DDBJ databases">
        <title>Isolation and characterization of a novel species of the genus Sulfurimonas.</title>
        <authorList>
            <person name="Fukui M."/>
        </authorList>
    </citation>
    <scope>NUCLEOTIDE SEQUENCE</scope>
    <source>
        <strain evidence="2">H1576</strain>
    </source>
</reference>
<evidence type="ECO:0000259" key="1">
    <source>
        <dbReference type="Pfam" id="PF13635"/>
    </source>
</evidence>
<dbReference type="InterPro" id="IPR025420">
    <property type="entry name" value="DUF4143"/>
</dbReference>
<dbReference type="Pfam" id="PF13635">
    <property type="entry name" value="DUF4143"/>
    <property type="match status" value="1"/>
</dbReference>
<evidence type="ECO:0000313" key="2">
    <source>
        <dbReference type="EMBL" id="QSZ43081.1"/>
    </source>
</evidence>
<evidence type="ECO:0000313" key="3">
    <source>
        <dbReference type="Proteomes" id="UP000671852"/>
    </source>
</evidence>
<dbReference type="Proteomes" id="UP000671852">
    <property type="component" value="Chromosome"/>
</dbReference>
<accession>A0A975B2K8</accession>
<feature type="domain" description="DUF4143" evidence="1">
    <location>
        <begin position="1"/>
        <end position="30"/>
    </location>
</feature>
<protein>
    <recommendedName>
        <fullName evidence="1">DUF4143 domain-containing protein</fullName>
    </recommendedName>
</protein>